<feature type="transmembrane region" description="Helical" evidence="5">
    <location>
        <begin position="6"/>
        <end position="24"/>
    </location>
</feature>
<keyword evidence="8" id="KW-1185">Reference proteome</keyword>
<dbReference type="STRING" id="1447782.SAMN05444417_2238"/>
<proteinExistence type="predicted"/>
<dbReference type="PANTHER" id="PTHR10846">
    <property type="entry name" value="SODIUM/POTASSIUM/CALCIUM EXCHANGER"/>
    <property type="match status" value="1"/>
</dbReference>
<evidence type="ECO:0000256" key="2">
    <source>
        <dbReference type="ARBA" id="ARBA00022692"/>
    </source>
</evidence>
<comment type="subcellular location">
    <subcellularLocation>
        <location evidence="1">Membrane</location>
        <topology evidence="1">Multi-pass membrane protein</topology>
    </subcellularLocation>
</comment>
<dbReference type="SUPFAM" id="SSF103473">
    <property type="entry name" value="MFS general substrate transporter"/>
    <property type="match status" value="1"/>
</dbReference>
<feature type="domain" description="Sodium/calcium exchanger membrane region" evidence="6">
    <location>
        <begin position="192"/>
        <end position="339"/>
    </location>
</feature>
<organism evidence="7 8">
    <name type="scientific">Wenxinia saemankumensis</name>
    <dbReference type="NCBI Taxonomy" id="1447782"/>
    <lineage>
        <taxon>Bacteria</taxon>
        <taxon>Pseudomonadati</taxon>
        <taxon>Pseudomonadota</taxon>
        <taxon>Alphaproteobacteria</taxon>
        <taxon>Rhodobacterales</taxon>
        <taxon>Roseobacteraceae</taxon>
        <taxon>Wenxinia</taxon>
    </lineage>
</organism>
<dbReference type="RefSeq" id="WP_073329977.1">
    <property type="nucleotide sequence ID" value="NZ_FQYO01000003.1"/>
</dbReference>
<dbReference type="AlphaFoldDB" id="A0A1M6EXX8"/>
<feature type="transmembrane region" description="Helical" evidence="5">
    <location>
        <begin position="324"/>
        <end position="341"/>
    </location>
</feature>
<evidence type="ECO:0000256" key="3">
    <source>
        <dbReference type="ARBA" id="ARBA00022989"/>
    </source>
</evidence>
<sequence length="343" mass="36306">MLAGLSTPLLFAVLAACALAILVLGTRMVRIADRIADITGMGEAIIGMMLLGIATSLAGTVVSINAALDGRASLAFSNGIGGIAAQTAYLAIADVIHRRANLEHASAEATNLFQAALLMLLLSVPLVAWAIPEWTFWEVHPASIVILVVYVGGLYLARQVRERPMWTPKETDATRLDEPDEPVSRGDVASTVAQFFGLMALLAGAGYLVSESAVEIVDRFGVSETVIGALCTAVVTSLPELVTTITAVRRGAMQLAVGGIIGGNTYDVIFLSAFDASYREGSLYHAITDADFMWLAVGMTMTALLLMGLILREREGPFRIGTESVAMLGVYVGATLVQVLWMS</sequence>
<dbReference type="OrthoDB" id="153124at2"/>
<feature type="transmembrane region" description="Helical" evidence="5">
    <location>
        <begin position="74"/>
        <end position="92"/>
    </location>
</feature>
<evidence type="ECO:0000313" key="7">
    <source>
        <dbReference type="EMBL" id="SHI90285.1"/>
    </source>
</evidence>
<feature type="transmembrane region" description="Helical" evidence="5">
    <location>
        <begin position="195"/>
        <end position="214"/>
    </location>
</feature>
<feature type="transmembrane region" description="Helical" evidence="5">
    <location>
        <begin position="255"/>
        <end position="274"/>
    </location>
</feature>
<dbReference type="Proteomes" id="UP000184292">
    <property type="component" value="Unassembled WGS sequence"/>
</dbReference>
<dbReference type="InterPro" id="IPR004837">
    <property type="entry name" value="NaCa_Exmemb"/>
</dbReference>
<dbReference type="InterPro" id="IPR044880">
    <property type="entry name" value="NCX_ion-bd_dom_sf"/>
</dbReference>
<keyword evidence="4 5" id="KW-0472">Membrane</keyword>
<feature type="domain" description="Sodium/calcium exchanger membrane region" evidence="6">
    <location>
        <begin position="10"/>
        <end position="155"/>
    </location>
</feature>
<dbReference type="InterPro" id="IPR036259">
    <property type="entry name" value="MFS_trans_sf"/>
</dbReference>
<dbReference type="PANTHER" id="PTHR10846:SF8">
    <property type="entry name" value="INNER MEMBRANE PROTEIN YRBG"/>
    <property type="match status" value="1"/>
</dbReference>
<accession>A0A1M6EXX8</accession>
<keyword evidence="3 5" id="KW-1133">Transmembrane helix</keyword>
<dbReference type="GO" id="GO:0008273">
    <property type="term" value="F:calcium, potassium:sodium antiporter activity"/>
    <property type="evidence" value="ECO:0007669"/>
    <property type="project" value="TreeGrafter"/>
</dbReference>
<feature type="transmembrane region" description="Helical" evidence="5">
    <location>
        <begin position="137"/>
        <end position="157"/>
    </location>
</feature>
<feature type="transmembrane region" description="Helical" evidence="5">
    <location>
        <begin position="112"/>
        <end position="131"/>
    </location>
</feature>
<name>A0A1M6EXX8_9RHOB</name>
<evidence type="ECO:0000256" key="1">
    <source>
        <dbReference type="ARBA" id="ARBA00004141"/>
    </source>
</evidence>
<evidence type="ECO:0000259" key="6">
    <source>
        <dbReference type="Pfam" id="PF01699"/>
    </source>
</evidence>
<dbReference type="InterPro" id="IPR004481">
    <property type="entry name" value="K/Na/Ca-exchanger"/>
</dbReference>
<keyword evidence="2 5" id="KW-0812">Transmembrane</keyword>
<feature type="transmembrane region" description="Helical" evidence="5">
    <location>
        <begin position="45"/>
        <end position="68"/>
    </location>
</feature>
<dbReference type="Pfam" id="PF01699">
    <property type="entry name" value="Na_Ca_ex"/>
    <property type="match status" value="2"/>
</dbReference>
<evidence type="ECO:0000256" key="4">
    <source>
        <dbReference type="ARBA" id="ARBA00023136"/>
    </source>
</evidence>
<evidence type="ECO:0000313" key="8">
    <source>
        <dbReference type="Proteomes" id="UP000184292"/>
    </source>
</evidence>
<reference evidence="7 8" key="1">
    <citation type="submission" date="2016-11" db="EMBL/GenBank/DDBJ databases">
        <authorList>
            <person name="Jaros S."/>
            <person name="Januszkiewicz K."/>
            <person name="Wedrychowicz H."/>
        </authorList>
    </citation>
    <scope>NUCLEOTIDE SEQUENCE [LARGE SCALE GENOMIC DNA]</scope>
    <source>
        <strain evidence="7 8">DSM 100565</strain>
    </source>
</reference>
<protein>
    <submittedName>
        <fullName evidence="7">Cation:H+ antiporter</fullName>
    </submittedName>
</protein>
<dbReference type="EMBL" id="FQYO01000003">
    <property type="protein sequence ID" value="SHI90285.1"/>
    <property type="molecule type" value="Genomic_DNA"/>
</dbReference>
<dbReference type="GO" id="GO:0005262">
    <property type="term" value="F:calcium channel activity"/>
    <property type="evidence" value="ECO:0007669"/>
    <property type="project" value="TreeGrafter"/>
</dbReference>
<feature type="transmembrane region" description="Helical" evidence="5">
    <location>
        <begin position="226"/>
        <end position="248"/>
    </location>
</feature>
<dbReference type="GO" id="GO:0005886">
    <property type="term" value="C:plasma membrane"/>
    <property type="evidence" value="ECO:0007669"/>
    <property type="project" value="TreeGrafter"/>
</dbReference>
<gene>
    <name evidence="7" type="ORF">SAMN05444417_2238</name>
</gene>
<dbReference type="Gene3D" id="1.20.1420.30">
    <property type="entry name" value="NCX, central ion-binding region"/>
    <property type="match status" value="2"/>
</dbReference>
<dbReference type="GO" id="GO:0006874">
    <property type="term" value="P:intracellular calcium ion homeostasis"/>
    <property type="evidence" value="ECO:0007669"/>
    <property type="project" value="TreeGrafter"/>
</dbReference>
<evidence type="ECO:0000256" key="5">
    <source>
        <dbReference type="SAM" id="Phobius"/>
    </source>
</evidence>
<feature type="transmembrane region" description="Helical" evidence="5">
    <location>
        <begin position="294"/>
        <end position="312"/>
    </location>
</feature>